<evidence type="ECO:0000256" key="1">
    <source>
        <dbReference type="SAM" id="Phobius"/>
    </source>
</evidence>
<proteinExistence type="predicted"/>
<sequence>MDTMEMLQQLEFEGDAFSFELLSVLKIPIIFILIGNILFATFLYLRVRILSDTYKTPRNKMVKQLMAIHMIVVIVGTLLSLLFVILT</sequence>
<dbReference type="EMBL" id="LGGO01000199">
    <property type="protein sequence ID" value="KUK76147.1"/>
    <property type="molecule type" value="Genomic_DNA"/>
</dbReference>
<dbReference type="InterPro" id="IPR043716">
    <property type="entry name" value="DUF5657"/>
</dbReference>
<dbReference type="Proteomes" id="UP000053904">
    <property type="component" value="Unassembled WGS sequence"/>
</dbReference>
<reference evidence="3" key="1">
    <citation type="journal article" date="2015" name="MBio">
        <title>Genome-Resolved Metagenomic Analysis Reveals Roles for Candidate Phyla and Other Microbial Community Members in Biogeochemical Transformations in Oil Reservoirs.</title>
        <authorList>
            <person name="Hu P."/>
            <person name="Tom L."/>
            <person name="Singh A."/>
            <person name="Thomas B.C."/>
            <person name="Baker B.J."/>
            <person name="Piceno Y.M."/>
            <person name="Andersen G.L."/>
            <person name="Banfield J.F."/>
        </authorList>
    </citation>
    <scope>NUCLEOTIDE SEQUENCE [LARGE SCALE GENOMIC DNA]</scope>
</reference>
<gene>
    <name evidence="2" type="ORF">XD93_1082</name>
</gene>
<dbReference type="AlphaFoldDB" id="A0A117LZN8"/>
<comment type="caution">
    <text evidence="2">The sequence shown here is derived from an EMBL/GenBank/DDBJ whole genome shotgun (WGS) entry which is preliminary data.</text>
</comment>
<evidence type="ECO:0000313" key="2">
    <source>
        <dbReference type="EMBL" id="KUK76147.1"/>
    </source>
</evidence>
<keyword evidence="1" id="KW-1133">Transmembrane helix</keyword>
<keyword evidence="1" id="KW-0812">Transmembrane</keyword>
<feature type="transmembrane region" description="Helical" evidence="1">
    <location>
        <begin position="27"/>
        <end position="45"/>
    </location>
</feature>
<name>A0A117LZN8_9BACT</name>
<feature type="transmembrane region" description="Helical" evidence="1">
    <location>
        <begin position="66"/>
        <end position="86"/>
    </location>
</feature>
<organism evidence="2 3">
    <name type="scientific">candidate division WS6 bacterium 34_10</name>
    <dbReference type="NCBI Taxonomy" id="1641389"/>
    <lineage>
        <taxon>Bacteria</taxon>
        <taxon>Candidatus Dojkabacteria</taxon>
    </lineage>
</organism>
<keyword evidence="1" id="KW-0472">Membrane</keyword>
<accession>A0A117LZN8</accession>
<dbReference type="Pfam" id="PF18901">
    <property type="entry name" value="DUF5657"/>
    <property type="match status" value="1"/>
</dbReference>
<protein>
    <submittedName>
        <fullName evidence="2">Uncharacterized protein</fullName>
    </submittedName>
</protein>
<evidence type="ECO:0000313" key="3">
    <source>
        <dbReference type="Proteomes" id="UP000053904"/>
    </source>
</evidence>